<feature type="region of interest" description="Disordered" evidence="5">
    <location>
        <begin position="229"/>
        <end position="267"/>
    </location>
</feature>
<organism evidence="7 8">
    <name type="scientific">Macrostomum lignano</name>
    <dbReference type="NCBI Taxonomy" id="282301"/>
    <lineage>
        <taxon>Eukaryota</taxon>
        <taxon>Metazoa</taxon>
        <taxon>Spiralia</taxon>
        <taxon>Lophotrochozoa</taxon>
        <taxon>Platyhelminthes</taxon>
        <taxon>Rhabditophora</taxon>
        <taxon>Macrostomorpha</taxon>
        <taxon>Macrostomida</taxon>
        <taxon>Macrostomidae</taxon>
        <taxon>Macrostomum</taxon>
    </lineage>
</organism>
<feature type="compositionally biased region" description="Low complexity" evidence="5">
    <location>
        <begin position="232"/>
        <end position="243"/>
    </location>
</feature>
<sequence>MAVSGQNQLLRGTVKLILSGDSLIIRDRPRGGPPQEWNCGLTSIQAPRLGRRLASGEVTKDEPWAYESREYLRRLVGKEVLFACETIVGGTGNKKYYGVLYDRVEPESERVNMNEALVREGLAEVRRTGGGGGGGPSGSDQMKQLGALEDQAKADGKGKWSQTEPAANHVRNVVWKVDNPRLFVDSHKQRPLNAIIEHVRDACTYRVLIALPDAYYSVSFMLSGVKSPTFKQPQQQQQQQQQQDDGNTGDSAEPGTQQQQQQQQAQPIAEPYAEEAKFFVEARLLQRNVRLVLETVSGQSVVGSVLHTNGNIAEILVQEGLARCVDWSMGVVSQPGAAVKLRQAERDAKKARRRLWKDYVETAGSGGGIGHSNKSEKGLKSGDNIEGRVVEVGNGDSLVVKRQDTGDYVKLFLASIRPPRANAPDADGQRPKVSRPLYDIPYMFEAREFLRKRLIGKRITARVDYVQPKSPEFPEKVGATVLVGEVNVAEALVQKGLGYVIRYRADDDNRSSAYDALLAAEAVAQKKAAGVHSKKEPPAHKISDLAGDPKRAKQFLPSLQRSGRQEALVEFVASANRFRVYVPRSTCLVTLLLTGVECPRTPRRLPNGSEEPGEPFGEEASRFVKELCLQREVEVLVEACDRGGNFIGHLFVDGENLAVSLVEKGYGKVHFTAEKSDYYPALSKAEEKAKADKLNVWSVASTTDNGRAESAASGPASGQRKDAAGGGEDSGPLECTVTEIRPDLSFCVQLADDAERRTRLAAALREELEERRPPVPGAYAPRKGDLCAVRFNSAWQRARVLKSDSTGKTVSLIDLGLEKIINNVADIAQLPDSLRAQAPLARVCRLAFSQPPPDEEDIQLSVELMLDTVANKPATVRRVYESDGVAYVQLVEKASGVDVAELLLEKGLLFIDRRPPMGSKSGKGGELYSKYAAKQAVAFKARLNIWRYGDFRDDDD</sequence>
<dbReference type="Gene3D" id="2.40.50.90">
    <property type="match status" value="5"/>
</dbReference>
<reference evidence="7 8" key="1">
    <citation type="submission" date="2017-06" db="EMBL/GenBank/DDBJ databases">
        <title>A platform for efficient transgenesis in Macrostomum lignano, a flatworm model organism for stem cell research.</title>
        <authorList>
            <person name="Berezikov E."/>
        </authorList>
    </citation>
    <scope>NUCLEOTIDE SEQUENCE [LARGE SCALE GENOMIC DNA]</scope>
    <source>
        <strain evidence="7">DV1</strain>
        <tissue evidence="7">Whole organism</tissue>
    </source>
</reference>
<dbReference type="PIRSF" id="PIRSF017179">
    <property type="entry name" value="RISC-Tudor-SN"/>
    <property type="match status" value="1"/>
</dbReference>
<comment type="subcellular location">
    <subcellularLocation>
        <location evidence="1 4">Cytoplasm</location>
    </subcellularLocation>
</comment>
<evidence type="ECO:0000313" key="8">
    <source>
        <dbReference type="Proteomes" id="UP000215902"/>
    </source>
</evidence>
<dbReference type="Pfam" id="PF00567">
    <property type="entry name" value="TUDOR"/>
    <property type="match status" value="1"/>
</dbReference>
<dbReference type="GO" id="GO:0005829">
    <property type="term" value="C:cytosol"/>
    <property type="evidence" value="ECO:0007669"/>
    <property type="project" value="UniProtKB-UniRule"/>
</dbReference>
<dbReference type="Proteomes" id="UP000215902">
    <property type="component" value="Unassembled WGS sequence"/>
</dbReference>
<dbReference type="PANTHER" id="PTHR12302:SF2">
    <property type="entry name" value="STAPHYLOCOCCAL NUCLEASE DOMAIN-CONTAINING PROTEIN 1"/>
    <property type="match status" value="1"/>
</dbReference>
<dbReference type="GO" id="GO:0006402">
    <property type="term" value="P:mRNA catabolic process"/>
    <property type="evidence" value="ECO:0007669"/>
    <property type="project" value="UniProtKB-UniRule"/>
</dbReference>
<dbReference type="InterPro" id="IPR002999">
    <property type="entry name" value="Tudor"/>
</dbReference>
<dbReference type="SMART" id="SM00333">
    <property type="entry name" value="TUDOR"/>
    <property type="match status" value="1"/>
</dbReference>
<keyword evidence="3" id="KW-0677">Repeat</keyword>
<feature type="compositionally biased region" description="Polar residues" evidence="5">
    <location>
        <begin position="244"/>
        <end position="256"/>
    </location>
</feature>
<keyword evidence="2 4" id="KW-0963">Cytoplasm</keyword>
<dbReference type="PROSITE" id="PS50830">
    <property type="entry name" value="TNASE_3"/>
    <property type="match status" value="4"/>
</dbReference>
<dbReference type="PANTHER" id="PTHR12302">
    <property type="entry name" value="EBNA2 BINDING PROTEIN P100"/>
    <property type="match status" value="1"/>
</dbReference>
<dbReference type="SMART" id="SM00318">
    <property type="entry name" value="SNc"/>
    <property type="match status" value="4"/>
</dbReference>
<dbReference type="AlphaFoldDB" id="A0A267GN14"/>
<feature type="domain" description="TNase-like" evidence="6">
    <location>
        <begin position="563"/>
        <end position="699"/>
    </location>
</feature>
<evidence type="ECO:0000259" key="6">
    <source>
        <dbReference type="PROSITE" id="PS50830"/>
    </source>
</evidence>
<feature type="domain" description="TNase-like" evidence="6">
    <location>
        <begin position="190"/>
        <end position="358"/>
    </location>
</feature>
<dbReference type="OrthoDB" id="10023235at2759"/>
<dbReference type="GO" id="GO:0031047">
    <property type="term" value="P:regulatory ncRNA-mediated gene silencing"/>
    <property type="evidence" value="ECO:0007669"/>
    <property type="project" value="UniProtKB-UniRule"/>
</dbReference>
<dbReference type="FunFam" id="2.40.50.90:FF:000002">
    <property type="entry name" value="Staphylococcal nuclease domain-containing protein"/>
    <property type="match status" value="1"/>
</dbReference>
<keyword evidence="8" id="KW-1185">Reference proteome</keyword>
<evidence type="ECO:0000313" key="7">
    <source>
        <dbReference type="EMBL" id="PAA87400.1"/>
    </source>
</evidence>
<dbReference type="Pfam" id="PF00565">
    <property type="entry name" value="SNase"/>
    <property type="match status" value="4"/>
</dbReference>
<dbReference type="GO" id="GO:0005634">
    <property type="term" value="C:nucleus"/>
    <property type="evidence" value="ECO:0007669"/>
    <property type="project" value="TreeGrafter"/>
</dbReference>
<dbReference type="EMBL" id="NIVC01000234">
    <property type="protein sequence ID" value="PAA87400.1"/>
    <property type="molecule type" value="Genomic_DNA"/>
</dbReference>
<protein>
    <recommendedName>
        <fullName evidence="6">TNase-like domain-containing protein</fullName>
    </recommendedName>
</protein>
<dbReference type="GO" id="GO:0031332">
    <property type="term" value="C:RNAi effector complex"/>
    <property type="evidence" value="ECO:0007669"/>
    <property type="project" value="InterPro"/>
</dbReference>
<proteinExistence type="predicted"/>
<evidence type="ECO:0000256" key="2">
    <source>
        <dbReference type="ARBA" id="ARBA00022490"/>
    </source>
</evidence>
<feature type="compositionally biased region" description="Low complexity" evidence="5">
    <location>
        <begin position="257"/>
        <end position="266"/>
    </location>
</feature>
<evidence type="ECO:0000256" key="4">
    <source>
        <dbReference type="PIRNR" id="PIRNR017179"/>
    </source>
</evidence>
<evidence type="ECO:0000256" key="1">
    <source>
        <dbReference type="ARBA" id="ARBA00004496"/>
    </source>
</evidence>
<dbReference type="GO" id="GO:0004518">
    <property type="term" value="F:nuclease activity"/>
    <property type="evidence" value="ECO:0007669"/>
    <property type="project" value="TreeGrafter"/>
</dbReference>
<dbReference type="STRING" id="282301.A0A267GN14"/>
<feature type="domain" description="TNase-like" evidence="6">
    <location>
        <begin position="383"/>
        <end position="534"/>
    </location>
</feature>
<dbReference type="FunFam" id="2.40.50.90:FF:000001">
    <property type="entry name" value="Staphylococcal nuclease domain-containing protein"/>
    <property type="match status" value="1"/>
</dbReference>
<dbReference type="SUPFAM" id="SSF63748">
    <property type="entry name" value="Tudor/PWWP/MBT"/>
    <property type="match status" value="1"/>
</dbReference>
<dbReference type="Gene3D" id="2.30.30.140">
    <property type="match status" value="1"/>
</dbReference>
<dbReference type="InterPro" id="IPR016685">
    <property type="entry name" value="Silence_cplx_Nase-comp_TudorSN"/>
</dbReference>
<evidence type="ECO:0000256" key="5">
    <source>
        <dbReference type="SAM" id="MobiDB-lite"/>
    </source>
</evidence>
<dbReference type="GO" id="GO:0003723">
    <property type="term" value="F:RNA binding"/>
    <property type="evidence" value="ECO:0007669"/>
    <property type="project" value="UniProtKB-UniRule"/>
</dbReference>
<name>A0A267GN14_9PLAT</name>
<dbReference type="InterPro" id="IPR016071">
    <property type="entry name" value="Staphylococal_nuclease_OB-fold"/>
</dbReference>
<evidence type="ECO:0000256" key="3">
    <source>
        <dbReference type="ARBA" id="ARBA00022737"/>
    </source>
</evidence>
<feature type="domain" description="TNase-like" evidence="6">
    <location>
        <begin position="8"/>
        <end position="162"/>
    </location>
</feature>
<accession>A0A267GN14</accession>
<dbReference type="SUPFAM" id="SSF50199">
    <property type="entry name" value="Staphylococcal nuclease"/>
    <property type="match status" value="5"/>
</dbReference>
<dbReference type="InterPro" id="IPR035437">
    <property type="entry name" value="SNase_OB-fold_sf"/>
</dbReference>
<comment type="caution">
    <text evidence="7">The sequence shown here is derived from an EMBL/GenBank/DDBJ whole genome shotgun (WGS) entry which is preliminary data.</text>
</comment>
<gene>
    <name evidence="7" type="ORF">BOX15_Mlig004199g1</name>
</gene>
<feature type="region of interest" description="Disordered" evidence="5">
    <location>
        <begin position="703"/>
        <end position="734"/>
    </location>
</feature>